<proteinExistence type="predicted"/>
<evidence type="ECO:0000313" key="1">
    <source>
        <dbReference type="EMBL" id="CDW36551.1"/>
    </source>
</evidence>
<dbReference type="EMBL" id="HACA01019190">
    <property type="protein sequence ID" value="CDW36551.1"/>
    <property type="molecule type" value="Transcribed_RNA"/>
</dbReference>
<dbReference type="AlphaFoldDB" id="A0A0K2UFR7"/>
<protein>
    <submittedName>
        <fullName evidence="1">Uncharacterized protein</fullName>
    </submittedName>
</protein>
<accession>A0A0K2UFR7</accession>
<organism evidence="1">
    <name type="scientific">Lepeophtheirus salmonis</name>
    <name type="common">Salmon louse</name>
    <name type="synonym">Caligus salmonis</name>
    <dbReference type="NCBI Taxonomy" id="72036"/>
    <lineage>
        <taxon>Eukaryota</taxon>
        <taxon>Metazoa</taxon>
        <taxon>Ecdysozoa</taxon>
        <taxon>Arthropoda</taxon>
        <taxon>Crustacea</taxon>
        <taxon>Multicrustacea</taxon>
        <taxon>Hexanauplia</taxon>
        <taxon>Copepoda</taxon>
        <taxon>Siphonostomatoida</taxon>
        <taxon>Caligidae</taxon>
        <taxon>Lepeophtheirus</taxon>
    </lineage>
</organism>
<reference evidence="1" key="1">
    <citation type="submission" date="2014-05" db="EMBL/GenBank/DDBJ databases">
        <authorList>
            <person name="Chronopoulou M."/>
        </authorList>
    </citation>
    <scope>NUCLEOTIDE SEQUENCE</scope>
    <source>
        <tissue evidence="1">Whole organism</tissue>
    </source>
</reference>
<sequence>MTFTMSFQKFPLRYYPFQQELFYYIGTENPEKYKFNKALE</sequence>
<feature type="non-terminal residue" evidence="1">
    <location>
        <position position="40"/>
    </location>
</feature>
<name>A0A0K2UFR7_LEPSM</name>